<dbReference type="Proteomes" id="UP000270343">
    <property type="component" value="Unassembled WGS sequence"/>
</dbReference>
<dbReference type="Pfam" id="PF01663">
    <property type="entry name" value="Phosphodiest"/>
    <property type="match status" value="1"/>
</dbReference>
<dbReference type="InterPro" id="IPR017850">
    <property type="entry name" value="Alkaline_phosphatase_core_sf"/>
</dbReference>
<evidence type="ECO:0000313" key="3">
    <source>
        <dbReference type="Proteomes" id="UP000270343"/>
    </source>
</evidence>
<feature type="compositionally biased region" description="Pro residues" evidence="1">
    <location>
        <begin position="456"/>
        <end position="465"/>
    </location>
</feature>
<accession>A0A3B0AZW4</accession>
<dbReference type="OrthoDB" id="9771966at2"/>
<evidence type="ECO:0000256" key="1">
    <source>
        <dbReference type="SAM" id="MobiDB-lite"/>
    </source>
</evidence>
<keyword evidence="3" id="KW-1185">Reference proteome</keyword>
<dbReference type="EMBL" id="RBAM01000010">
    <property type="protein sequence ID" value="RKN65839.1"/>
    <property type="molecule type" value="Genomic_DNA"/>
</dbReference>
<reference evidence="2 3" key="1">
    <citation type="journal article" date="2015" name="Antonie Van Leeuwenhoek">
        <title>Streptomyces klenkii sp. nov., isolated from deep marine sediment.</title>
        <authorList>
            <person name="Veyisoglu A."/>
            <person name="Sahin N."/>
        </authorList>
    </citation>
    <scope>NUCLEOTIDE SEQUENCE [LARGE SCALE GENOMIC DNA]</scope>
    <source>
        <strain evidence="2 3">KCTC 29202</strain>
    </source>
</reference>
<protein>
    <recommendedName>
        <fullName evidence="4">Phosphodiesterase</fullName>
    </recommendedName>
</protein>
<dbReference type="RefSeq" id="WP_120757566.1">
    <property type="nucleotide sequence ID" value="NZ_RBAM01000010.1"/>
</dbReference>
<comment type="caution">
    <text evidence="2">The sequence shown here is derived from an EMBL/GenBank/DDBJ whole genome shotgun (WGS) entry which is preliminary data.</text>
</comment>
<dbReference type="InterPro" id="IPR002591">
    <property type="entry name" value="Phosphodiest/P_Trfase"/>
</dbReference>
<dbReference type="Gene3D" id="3.40.720.10">
    <property type="entry name" value="Alkaline Phosphatase, subunit A"/>
    <property type="match status" value="1"/>
</dbReference>
<dbReference type="SUPFAM" id="SSF53649">
    <property type="entry name" value="Alkaline phosphatase-like"/>
    <property type="match status" value="1"/>
</dbReference>
<gene>
    <name evidence="2" type="ORF">D7231_23745</name>
</gene>
<evidence type="ECO:0000313" key="2">
    <source>
        <dbReference type="EMBL" id="RKN65839.1"/>
    </source>
</evidence>
<proteinExistence type="predicted"/>
<organism evidence="2 3">
    <name type="scientific">Streptomyces klenkii</name>
    <dbReference type="NCBI Taxonomy" id="1420899"/>
    <lineage>
        <taxon>Bacteria</taxon>
        <taxon>Bacillati</taxon>
        <taxon>Actinomycetota</taxon>
        <taxon>Actinomycetes</taxon>
        <taxon>Kitasatosporales</taxon>
        <taxon>Streptomycetaceae</taxon>
        <taxon>Streptomyces</taxon>
    </lineage>
</organism>
<sequence>MSTPAARALVIGLDGMPRSLLTRLAADGTMPRVAGLLAEGHCAELLAPVPEISSTSWATFLTGTNPGRHGIYGFTDLTPGGGRHIRFPGLPDLAEPPLWELAARAGRRTLCLNVPGTYPAPETGGAVVSGFVAPDLERAVSPPRLLPLLRGLGYELDVEVGDAAAGPAAFLDRAERALRARTRAMDHLLRHEPWDLAVTVLTETDRVYHFLWRAVTDPAHPLHERLRAFHRLVDDSVGTLVAALPAGTELFLMSDHGFGPAAHQVYVNAWLRESGWLAPLDACPRPDALDARSTAFALDPARIYLNRKSRFPGGALTDAEADDAAAEIARELTALRCDGTRVGPDADGPPLLRALHRAADVYHGPLLHHAPDLVAVPAPGIQLRGGWGGTATVRTDHLSGTHTRHDAVLYRRGAVPPPPGRAAAPYDMTDVAPTVLASIGILPDGLDGTPVLGTADPPPGGPPAPLDTREQ</sequence>
<evidence type="ECO:0008006" key="4">
    <source>
        <dbReference type="Google" id="ProtNLM"/>
    </source>
</evidence>
<name>A0A3B0AZW4_9ACTN</name>
<dbReference type="AlphaFoldDB" id="A0A3B0AZW4"/>
<feature type="region of interest" description="Disordered" evidence="1">
    <location>
        <begin position="447"/>
        <end position="471"/>
    </location>
</feature>